<organism evidence="6 7">
    <name type="scientific">Achromobacter aloeverae</name>
    <dbReference type="NCBI Taxonomy" id="1750518"/>
    <lineage>
        <taxon>Bacteria</taxon>
        <taxon>Pseudomonadati</taxon>
        <taxon>Pseudomonadota</taxon>
        <taxon>Betaproteobacteria</taxon>
        <taxon>Burkholderiales</taxon>
        <taxon>Alcaligenaceae</taxon>
        <taxon>Achromobacter</taxon>
    </lineage>
</organism>
<dbReference type="OrthoDB" id="9813903at2"/>
<dbReference type="NCBIfam" id="TIGR00254">
    <property type="entry name" value="GGDEF"/>
    <property type="match status" value="1"/>
</dbReference>
<feature type="domain" description="GGDEF" evidence="5">
    <location>
        <begin position="233"/>
        <end position="365"/>
    </location>
</feature>
<dbReference type="SMART" id="SM00052">
    <property type="entry name" value="EAL"/>
    <property type="match status" value="1"/>
</dbReference>
<dbReference type="FunFam" id="3.20.20.450:FF:000001">
    <property type="entry name" value="Cyclic di-GMP phosphodiesterase yahA"/>
    <property type="match status" value="1"/>
</dbReference>
<dbReference type="InterPro" id="IPR001633">
    <property type="entry name" value="EAL_dom"/>
</dbReference>
<dbReference type="Gene3D" id="3.30.70.270">
    <property type="match status" value="1"/>
</dbReference>
<dbReference type="SMART" id="SM00267">
    <property type="entry name" value="GGDEF"/>
    <property type="match status" value="1"/>
</dbReference>
<dbReference type="InterPro" id="IPR035919">
    <property type="entry name" value="EAL_sf"/>
</dbReference>
<dbReference type="Proteomes" id="UP000290849">
    <property type="component" value="Unassembled WGS sequence"/>
</dbReference>
<dbReference type="InterPro" id="IPR043128">
    <property type="entry name" value="Rev_trsase/Diguanyl_cyclase"/>
</dbReference>
<dbReference type="PANTHER" id="PTHR44757">
    <property type="entry name" value="DIGUANYLATE CYCLASE DGCP"/>
    <property type="match status" value="1"/>
</dbReference>
<dbReference type="PROSITE" id="PS50887">
    <property type="entry name" value="GGDEF"/>
    <property type="match status" value="1"/>
</dbReference>
<evidence type="ECO:0008006" key="8">
    <source>
        <dbReference type="Google" id="ProtNLM"/>
    </source>
</evidence>
<keyword evidence="3" id="KW-1133">Transmembrane helix</keyword>
<feature type="domain" description="EAL" evidence="4">
    <location>
        <begin position="374"/>
        <end position="628"/>
    </location>
</feature>
<dbReference type="SUPFAM" id="SSF55073">
    <property type="entry name" value="Nucleotide cyclase"/>
    <property type="match status" value="1"/>
</dbReference>
<dbReference type="InterPro" id="IPR029787">
    <property type="entry name" value="Nucleotide_cyclase"/>
</dbReference>
<dbReference type="GO" id="GO:0071732">
    <property type="term" value="P:cellular response to nitric oxide"/>
    <property type="evidence" value="ECO:0007669"/>
    <property type="project" value="UniProtKB-ARBA"/>
</dbReference>
<reference evidence="6 7" key="1">
    <citation type="journal article" date="2017" name="Int. J. Syst. Evol. Microbiol.">
        <title>Achromobacter aloeverae sp. nov., isolated from the root of Aloe vera (L.) Burm.f.</title>
        <authorList>
            <person name="Kuncharoen N."/>
            <person name="Muramatsu Y."/>
            <person name="Shibata C."/>
            <person name="Kamakura Y."/>
            <person name="Nakagawa Y."/>
            <person name="Tanasupawat S."/>
        </authorList>
    </citation>
    <scope>NUCLEOTIDE SEQUENCE [LARGE SCALE GENOMIC DNA]</scope>
    <source>
        <strain evidence="6 7">AVA-1</strain>
    </source>
</reference>
<evidence type="ECO:0000259" key="4">
    <source>
        <dbReference type="PROSITE" id="PS50883"/>
    </source>
</evidence>
<feature type="transmembrane region" description="Helical" evidence="3">
    <location>
        <begin position="172"/>
        <end position="192"/>
    </location>
</feature>
<comment type="catalytic activity">
    <reaction evidence="1">
        <text>3',3'-c-di-GMP + H2O = 5'-phosphoguanylyl(3'-&gt;5')guanosine + H(+)</text>
        <dbReference type="Rhea" id="RHEA:24902"/>
        <dbReference type="ChEBI" id="CHEBI:15377"/>
        <dbReference type="ChEBI" id="CHEBI:15378"/>
        <dbReference type="ChEBI" id="CHEBI:58754"/>
        <dbReference type="ChEBI" id="CHEBI:58805"/>
        <dbReference type="EC" id="3.1.4.52"/>
    </reaction>
    <physiologicalReaction direction="left-to-right" evidence="1">
        <dbReference type="Rhea" id="RHEA:24903"/>
    </physiologicalReaction>
</comment>
<name>A0A4Q1HJE9_9BURK</name>
<dbReference type="Pfam" id="PF00563">
    <property type="entry name" value="EAL"/>
    <property type="match status" value="1"/>
</dbReference>
<gene>
    <name evidence="6" type="ORF">C7R54_16190</name>
</gene>
<dbReference type="Pfam" id="PF00990">
    <property type="entry name" value="GGDEF"/>
    <property type="match status" value="1"/>
</dbReference>
<evidence type="ECO:0000259" key="5">
    <source>
        <dbReference type="PROSITE" id="PS50887"/>
    </source>
</evidence>
<evidence type="ECO:0000256" key="2">
    <source>
        <dbReference type="SAM" id="MobiDB-lite"/>
    </source>
</evidence>
<dbReference type="FunFam" id="3.30.70.270:FF:000001">
    <property type="entry name" value="Diguanylate cyclase domain protein"/>
    <property type="match status" value="1"/>
</dbReference>
<protein>
    <recommendedName>
        <fullName evidence="8">GGDEF-domain containing protein</fullName>
    </recommendedName>
</protein>
<dbReference type="EMBL" id="PYAL01000004">
    <property type="protein sequence ID" value="RXN88227.1"/>
    <property type="molecule type" value="Genomic_DNA"/>
</dbReference>
<dbReference type="CDD" id="cd01948">
    <property type="entry name" value="EAL"/>
    <property type="match status" value="1"/>
</dbReference>
<keyword evidence="7" id="KW-1185">Reference proteome</keyword>
<dbReference type="AlphaFoldDB" id="A0A4Q1HJE9"/>
<keyword evidence="3" id="KW-0472">Membrane</keyword>
<dbReference type="PANTHER" id="PTHR44757:SF2">
    <property type="entry name" value="BIOFILM ARCHITECTURE MAINTENANCE PROTEIN MBAA"/>
    <property type="match status" value="1"/>
</dbReference>
<comment type="caution">
    <text evidence="6">The sequence shown here is derived from an EMBL/GenBank/DDBJ whole genome shotgun (WGS) entry which is preliminary data.</text>
</comment>
<dbReference type="GO" id="GO:0071111">
    <property type="term" value="F:cyclic-guanylate-specific phosphodiesterase activity"/>
    <property type="evidence" value="ECO:0007669"/>
    <property type="project" value="UniProtKB-EC"/>
</dbReference>
<dbReference type="CDD" id="cd01949">
    <property type="entry name" value="GGDEF"/>
    <property type="match status" value="1"/>
</dbReference>
<keyword evidence="3" id="KW-0812">Transmembrane</keyword>
<evidence type="ECO:0000256" key="3">
    <source>
        <dbReference type="SAM" id="Phobius"/>
    </source>
</evidence>
<dbReference type="PROSITE" id="PS50883">
    <property type="entry name" value="EAL"/>
    <property type="match status" value="1"/>
</dbReference>
<proteinExistence type="predicted"/>
<dbReference type="SUPFAM" id="SSF141868">
    <property type="entry name" value="EAL domain-like"/>
    <property type="match status" value="1"/>
</dbReference>
<dbReference type="InterPro" id="IPR052155">
    <property type="entry name" value="Biofilm_reg_signaling"/>
</dbReference>
<sequence>MVDLMIGVNAEVTWLVRSEVDLLSSVDGPAYASSQIAGQAGILRTVAGEQAGLLQQLVVDARPVSAADKDDFLVYEGQLRQVWAGILASRSDRWIAPSLVEAIDNVKIRFMDRYETLKRQLAPHFSDGAFPMTGPAYRERAQATYQPIIALRDAAYDAALDDISLAYGRLRAWLIASVVATVLTLLALRIIFLRVNRKLTGLAMHDALIGLPNRLLLEGRLAQTMERAKRNGDHFAVMFLDLDDFKAVNDACGHHAGDQLLIAIARRISDTVRLQDTVARVGGDEFVLLVESKEPQDVAIIAQKLIEAVDHPITIANHELRVTASIGIAIYPWNGTTQHALMTSADTAMYHAKQQGKNSYRFYDAMMNSDVQDQLSMVKALRNALAGHEFELHYQPKFLASAGTVVGAEALLRWRHPERGYVTPDGFMPVAEKSGLIVPIGAWVLDEACRQMARWHDDGREDWSIAVNLSPLQFFHAGLVDSVRDTLHRHGLRPGSLTLEITEATAMRDPEASVAILNHLAGMGVSISIDDFGTGYSSLLYLKRIAAAELKIDRGFVAALAHGTENATIVTAIVALGRILRMNIVAEGVETAFQQAFLTDLGCHVLQGYFLGRPLPGALFYAAAGSVARPQDMPPETGWELPGCADRPGPMPAQRPDSPQRPASTSIT</sequence>
<feature type="region of interest" description="Disordered" evidence="2">
    <location>
        <begin position="630"/>
        <end position="668"/>
    </location>
</feature>
<evidence type="ECO:0000313" key="6">
    <source>
        <dbReference type="EMBL" id="RXN88227.1"/>
    </source>
</evidence>
<dbReference type="InterPro" id="IPR000160">
    <property type="entry name" value="GGDEF_dom"/>
</dbReference>
<evidence type="ECO:0000256" key="1">
    <source>
        <dbReference type="ARBA" id="ARBA00051114"/>
    </source>
</evidence>
<evidence type="ECO:0000313" key="7">
    <source>
        <dbReference type="Proteomes" id="UP000290849"/>
    </source>
</evidence>
<accession>A0A4Q1HJE9</accession>
<dbReference type="Gene3D" id="3.20.20.450">
    <property type="entry name" value="EAL domain"/>
    <property type="match status" value="1"/>
</dbReference>